<protein>
    <submittedName>
        <fullName evidence="6">TetR family transcriptional regulator</fullName>
    </submittedName>
</protein>
<feature type="DNA-binding region" description="H-T-H motif" evidence="4">
    <location>
        <begin position="26"/>
        <end position="45"/>
    </location>
</feature>
<evidence type="ECO:0000313" key="6">
    <source>
        <dbReference type="EMBL" id="TQN30222.1"/>
    </source>
</evidence>
<evidence type="ECO:0000313" key="7">
    <source>
        <dbReference type="Proteomes" id="UP000317422"/>
    </source>
</evidence>
<dbReference type="AlphaFoldDB" id="A0A543NEG6"/>
<reference evidence="6 7" key="1">
    <citation type="submission" date="2019-06" db="EMBL/GenBank/DDBJ databases">
        <title>Sequencing the genomes of 1000 actinobacteria strains.</title>
        <authorList>
            <person name="Klenk H.-P."/>
        </authorList>
    </citation>
    <scope>NUCLEOTIDE SEQUENCE [LARGE SCALE GENOMIC DNA]</scope>
    <source>
        <strain evidence="6 7">DSM 45015</strain>
    </source>
</reference>
<gene>
    <name evidence="6" type="ORF">FHX37_0083</name>
</gene>
<dbReference type="SUPFAM" id="SSF46689">
    <property type="entry name" value="Homeodomain-like"/>
    <property type="match status" value="1"/>
</dbReference>
<name>A0A543NEG6_9ACTN</name>
<dbReference type="PANTHER" id="PTHR30055">
    <property type="entry name" value="HTH-TYPE TRANSCRIPTIONAL REGULATOR RUTR"/>
    <property type="match status" value="1"/>
</dbReference>
<organism evidence="6 7">
    <name type="scientific">Haloactinospora alba</name>
    <dbReference type="NCBI Taxonomy" id="405555"/>
    <lineage>
        <taxon>Bacteria</taxon>
        <taxon>Bacillati</taxon>
        <taxon>Actinomycetota</taxon>
        <taxon>Actinomycetes</taxon>
        <taxon>Streptosporangiales</taxon>
        <taxon>Nocardiopsidaceae</taxon>
        <taxon>Haloactinospora</taxon>
    </lineage>
</organism>
<evidence type="ECO:0000256" key="4">
    <source>
        <dbReference type="PROSITE-ProRule" id="PRU00335"/>
    </source>
</evidence>
<dbReference type="RefSeq" id="WP_141921496.1">
    <property type="nucleotide sequence ID" value="NZ_VFQC01000001.1"/>
</dbReference>
<dbReference type="Proteomes" id="UP000317422">
    <property type="component" value="Unassembled WGS sequence"/>
</dbReference>
<evidence type="ECO:0000256" key="2">
    <source>
        <dbReference type="ARBA" id="ARBA00023125"/>
    </source>
</evidence>
<feature type="domain" description="HTH tetR-type" evidence="5">
    <location>
        <begin position="3"/>
        <end position="63"/>
    </location>
</feature>
<keyword evidence="7" id="KW-1185">Reference proteome</keyword>
<dbReference type="PROSITE" id="PS50977">
    <property type="entry name" value="HTH_TETR_2"/>
    <property type="match status" value="1"/>
</dbReference>
<evidence type="ECO:0000256" key="3">
    <source>
        <dbReference type="ARBA" id="ARBA00023163"/>
    </source>
</evidence>
<accession>A0A543NEG6</accession>
<dbReference type="PANTHER" id="PTHR30055:SF234">
    <property type="entry name" value="HTH-TYPE TRANSCRIPTIONAL REGULATOR BETI"/>
    <property type="match status" value="1"/>
</dbReference>
<dbReference type="GO" id="GO:0003700">
    <property type="term" value="F:DNA-binding transcription factor activity"/>
    <property type="evidence" value="ECO:0007669"/>
    <property type="project" value="TreeGrafter"/>
</dbReference>
<proteinExistence type="predicted"/>
<comment type="caution">
    <text evidence="6">The sequence shown here is derived from an EMBL/GenBank/DDBJ whole genome shotgun (WGS) entry which is preliminary data.</text>
</comment>
<keyword evidence="3" id="KW-0804">Transcription</keyword>
<dbReference type="Gene3D" id="1.10.357.10">
    <property type="entry name" value="Tetracycline Repressor, domain 2"/>
    <property type="match status" value="1"/>
</dbReference>
<sequence length="180" mass="19311">MEGDRLTQILEGTYECLARYGVRRTTMDDIAGAVGISRSALYQYVSNKDDAVRRLVRCLHDRALERARAAAESADPPVQRVRGVLDAKLALFLELSGESPHTGELLDAKTRLFGDICRDFTAELRELLAGVFAEAGTAEVEPGEAADICLALVIGLESVSEPERLLGPAADAVAAGLLRG</sequence>
<keyword evidence="2 4" id="KW-0238">DNA-binding</keyword>
<dbReference type="InterPro" id="IPR050109">
    <property type="entry name" value="HTH-type_TetR-like_transc_reg"/>
</dbReference>
<dbReference type="InterPro" id="IPR009057">
    <property type="entry name" value="Homeodomain-like_sf"/>
</dbReference>
<dbReference type="GO" id="GO:0000976">
    <property type="term" value="F:transcription cis-regulatory region binding"/>
    <property type="evidence" value="ECO:0007669"/>
    <property type="project" value="TreeGrafter"/>
</dbReference>
<dbReference type="OrthoDB" id="3472818at2"/>
<dbReference type="Pfam" id="PF00440">
    <property type="entry name" value="TetR_N"/>
    <property type="match status" value="1"/>
</dbReference>
<evidence type="ECO:0000256" key="1">
    <source>
        <dbReference type="ARBA" id="ARBA00023015"/>
    </source>
</evidence>
<keyword evidence="1" id="KW-0805">Transcription regulation</keyword>
<dbReference type="InterPro" id="IPR001647">
    <property type="entry name" value="HTH_TetR"/>
</dbReference>
<dbReference type="EMBL" id="VFQC01000001">
    <property type="protein sequence ID" value="TQN30222.1"/>
    <property type="molecule type" value="Genomic_DNA"/>
</dbReference>
<evidence type="ECO:0000259" key="5">
    <source>
        <dbReference type="PROSITE" id="PS50977"/>
    </source>
</evidence>